<dbReference type="GO" id="GO:0005737">
    <property type="term" value="C:cytoplasm"/>
    <property type="evidence" value="ECO:0007669"/>
    <property type="project" value="TreeGrafter"/>
</dbReference>
<proteinExistence type="predicted"/>
<dbReference type="PANTHER" id="PTHR24348">
    <property type="entry name" value="SERINE/THREONINE-PROTEIN KINASE UNC-51-RELATED"/>
    <property type="match status" value="1"/>
</dbReference>
<dbReference type="AlphaFoldDB" id="A0A559J5E4"/>
<comment type="caution">
    <text evidence="2">The sequence shown here is derived from an EMBL/GenBank/DDBJ whole genome shotgun (WGS) entry which is preliminary data.</text>
</comment>
<dbReference type="Proteomes" id="UP000316330">
    <property type="component" value="Unassembled WGS sequence"/>
</dbReference>
<dbReference type="GO" id="GO:0005524">
    <property type="term" value="F:ATP binding"/>
    <property type="evidence" value="ECO:0007669"/>
    <property type="project" value="InterPro"/>
</dbReference>
<gene>
    <name evidence="2" type="ORF">FPZ45_24045</name>
</gene>
<evidence type="ECO:0000313" key="2">
    <source>
        <dbReference type="EMBL" id="TVX95082.1"/>
    </source>
</evidence>
<dbReference type="InterPro" id="IPR000719">
    <property type="entry name" value="Prot_kinase_dom"/>
</dbReference>
<dbReference type="GO" id="GO:0004674">
    <property type="term" value="F:protein serine/threonine kinase activity"/>
    <property type="evidence" value="ECO:0007669"/>
    <property type="project" value="UniProtKB-KW"/>
</dbReference>
<name>A0A559J5E4_9BACL</name>
<protein>
    <submittedName>
        <fullName evidence="2">Serine/threonine protein kinase</fullName>
    </submittedName>
</protein>
<keyword evidence="2" id="KW-0418">Kinase</keyword>
<dbReference type="EMBL" id="VNJJ01000025">
    <property type="protein sequence ID" value="TVX95082.1"/>
    <property type="molecule type" value="Genomic_DNA"/>
</dbReference>
<accession>A0A559J5E4</accession>
<dbReference type="InterPro" id="IPR008271">
    <property type="entry name" value="Ser/Thr_kinase_AS"/>
</dbReference>
<dbReference type="SMART" id="SM00220">
    <property type="entry name" value="S_TKc"/>
    <property type="match status" value="1"/>
</dbReference>
<reference evidence="2 3" key="1">
    <citation type="submission" date="2019-07" db="EMBL/GenBank/DDBJ databases">
        <authorList>
            <person name="Kim J."/>
        </authorList>
    </citation>
    <scope>NUCLEOTIDE SEQUENCE [LARGE SCALE GENOMIC DNA]</scope>
    <source>
        <strain evidence="2 3">G13</strain>
    </source>
</reference>
<dbReference type="Gene3D" id="1.10.510.10">
    <property type="entry name" value="Transferase(Phosphotransferase) domain 1"/>
    <property type="match status" value="1"/>
</dbReference>
<evidence type="ECO:0000313" key="3">
    <source>
        <dbReference type="Proteomes" id="UP000316330"/>
    </source>
</evidence>
<keyword evidence="2" id="KW-0808">Transferase</keyword>
<dbReference type="PANTHER" id="PTHR24348:SF70">
    <property type="entry name" value="PROTEIN KINASE DOMAIN CONTAINING PROTEIN"/>
    <property type="match status" value="1"/>
</dbReference>
<feature type="domain" description="Protein kinase" evidence="1">
    <location>
        <begin position="18"/>
        <end position="303"/>
    </location>
</feature>
<dbReference type="RefSeq" id="WP_144707206.1">
    <property type="nucleotide sequence ID" value="NZ_VNJJ01000025.1"/>
</dbReference>
<dbReference type="InterPro" id="IPR045269">
    <property type="entry name" value="Atg1-like"/>
</dbReference>
<sequence>MNLKSDALRRKTKLATCYRIKDVVTQSELSIVYKAQHLDSGQIHIIKEFFPKLIVSRKSDGRTVYRRPNAPNDKFDELMISFKQEALLLKQLNHPNIVRYIDHFEENGTGYLVTEYCRGETLDRVVRDAESSDELRGMKASLLQKIEMIMKALEYMHKHGVIHRDVKPGNILLGIDGTPTLLDLGSAVRYDNQQIYSIVTTSGYSPLELYSEKSKQGPVSDVFSMAATVYFVLTGKPPLDIKQRLFEDKLLSIRDSDNEVTPILAAIIKWGLAVKISKRCRSVRLLRVFIRLEMGIGKVKTWLGPRKSASNQTTQSASRTAD</sequence>
<dbReference type="CDD" id="cd14014">
    <property type="entry name" value="STKc_PknB_like"/>
    <property type="match status" value="1"/>
</dbReference>
<organism evidence="2 3">
    <name type="scientific">Cohnella terricola</name>
    <dbReference type="NCBI Taxonomy" id="1289167"/>
    <lineage>
        <taxon>Bacteria</taxon>
        <taxon>Bacillati</taxon>
        <taxon>Bacillota</taxon>
        <taxon>Bacilli</taxon>
        <taxon>Bacillales</taxon>
        <taxon>Paenibacillaceae</taxon>
        <taxon>Cohnella</taxon>
    </lineage>
</organism>
<dbReference type="PROSITE" id="PS00108">
    <property type="entry name" value="PROTEIN_KINASE_ST"/>
    <property type="match status" value="1"/>
</dbReference>
<dbReference type="Pfam" id="PF00069">
    <property type="entry name" value="Pkinase"/>
    <property type="match status" value="1"/>
</dbReference>
<keyword evidence="2" id="KW-0723">Serine/threonine-protein kinase</keyword>
<dbReference type="InterPro" id="IPR011009">
    <property type="entry name" value="Kinase-like_dom_sf"/>
</dbReference>
<dbReference type="SUPFAM" id="SSF56112">
    <property type="entry name" value="Protein kinase-like (PK-like)"/>
    <property type="match status" value="1"/>
</dbReference>
<dbReference type="PROSITE" id="PS50011">
    <property type="entry name" value="PROTEIN_KINASE_DOM"/>
    <property type="match status" value="1"/>
</dbReference>
<evidence type="ECO:0000259" key="1">
    <source>
        <dbReference type="PROSITE" id="PS50011"/>
    </source>
</evidence>
<keyword evidence="3" id="KW-1185">Reference proteome</keyword>
<dbReference type="OrthoDB" id="9788659at2"/>